<dbReference type="Pfam" id="PF22613">
    <property type="entry name" value="Transketolase_C_1"/>
    <property type="match status" value="1"/>
</dbReference>
<dbReference type="InterPro" id="IPR009014">
    <property type="entry name" value="Transketo_C/PFOR_II"/>
</dbReference>
<dbReference type="EMBL" id="KN837139">
    <property type="protein sequence ID" value="KIJ41048.1"/>
    <property type="molecule type" value="Genomic_DNA"/>
</dbReference>
<dbReference type="GO" id="GO:0005634">
    <property type="term" value="C:nucleus"/>
    <property type="evidence" value="ECO:0007669"/>
    <property type="project" value="TreeGrafter"/>
</dbReference>
<dbReference type="AlphaFoldDB" id="A0A0C9UD88"/>
<dbReference type="PANTHER" id="PTHR43522:SF2">
    <property type="entry name" value="TRANSKETOLASE 1-RELATED"/>
    <property type="match status" value="1"/>
</dbReference>
<evidence type="ECO:0000313" key="5">
    <source>
        <dbReference type="EMBL" id="KIJ41048.1"/>
    </source>
</evidence>
<organism evidence="5 6">
    <name type="scientific">Sphaerobolus stellatus (strain SS14)</name>
    <dbReference type="NCBI Taxonomy" id="990650"/>
    <lineage>
        <taxon>Eukaryota</taxon>
        <taxon>Fungi</taxon>
        <taxon>Dikarya</taxon>
        <taxon>Basidiomycota</taxon>
        <taxon>Agaricomycotina</taxon>
        <taxon>Agaricomycetes</taxon>
        <taxon>Phallomycetidae</taxon>
        <taxon>Geastrales</taxon>
        <taxon>Sphaerobolaceae</taxon>
        <taxon>Sphaerobolus</taxon>
    </lineage>
</organism>
<sequence>MTPYAHDPSMAPNGERNQAETGAAPTVVVEEAKPKEWLTFRPFFPSAEATDSLLIMEKLSINVCPGCLAAKYPPNERNLNETSAAYLVALKPRHAVSVLALSRQTLPNLEGSTIEKATRGGYVLREVEGEDLTLISTGYEVSTAVQAVNILENEGLKIRVVYL</sequence>
<evidence type="ECO:0000256" key="1">
    <source>
        <dbReference type="ARBA" id="ARBA00022723"/>
    </source>
</evidence>
<dbReference type="InterPro" id="IPR055152">
    <property type="entry name" value="Transketolase-like_C_2"/>
</dbReference>
<dbReference type="Gene3D" id="3.40.50.920">
    <property type="match status" value="1"/>
</dbReference>
<evidence type="ECO:0000259" key="4">
    <source>
        <dbReference type="Pfam" id="PF22613"/>
    </source>
</evidence>
<keyword evidence="2" id="KW-0460">Magnesium</keyword>
<keyword evidence="6" id="KW-1185">Reference proteome</keyword>
<dbReference type="InterPro" id="IPR033247">
    <property type="entry name" value="Transketolase_fam"/>
</dbReference>
<dbReference type="GO" id="GO:0004802">
    <property type="term" value="F:transketolase activity"/>
    <property type="evidence" value="ECO:0007669"/>
    <property type="project" value="TreeGrafter"/>
</dbReference>
<dbReference type="HOGENOM" id="CLU_1628125_0_0_1"/>
<evidence type="ECO:0000256" key="2">
    <source>
        <dbReference type="ARBA" id="ARBA00022842"/>
    </source>
</evidence>
<dbReference type="SUPFAM" id="SSF52922">
    <property type="entry name" value="TK C-terminal domain-like"/>
    <property type="match status" value="1"/>
</dbReference>
<dbReference type="GO" id="GO:0005829">
    <property type="term" value="C:cytosol"/>
    <property type="evidence" value="ECO:0007669"/>
    <property type="project" value="TreeGrafter"/>
</dbReference>
<dbReference type="OrthoDB" id="10267175at2759"/>
<feature type="domain" description="Transketolase-like C-terminal" evidence="4">
    <location>
        <begin position="120"/>
        <end position="161"/>
    </location>
</feature>
<dbReference type="GO" id="GO:0046872">
    <property type="term" value="F:metal ion binding"/>
    <property type="evidence" value="ECO:0007669"/>
    <property type="project" value="UniProtKB-KW"/>
</dbReference>
<gene>
    <name evidence="5" type="ORF">M422DRAFT_48827</name>
</gene>
<feature type="region of interest" description="Disordered" evidence="3">
    <location>
        <begin position="1"/>
        <end position="24"/>
    </location>
</feature>
<dbReference type="PANTHER" id="PTHR43522">
    <property type="entry name" value="TRANSKETOLASE"/>
    <property type="match status" value="1"/>
</dbReference>
<name>A0A0C9UD88_SPHS4</name>
<reference evidence="5 6" key="1">
    <citation type="submission" date="2014-06" db="EMBL/GenBank/DDBJ databases">
        <title>Evolutionary Origins and Diversification of the Mycorrhizal Mutualists.</title>
        <authorList>
            <consortium name="DOE Joint Genome Institute"/>
            <consortium name="Mycorrhizal Genomics Consortium"/>
            <person name="Kohler A."/>
            <person name="Kuo A."/>
            <person name="Nagy L.G."/>
            <person name="Floudas D."/>
            <person name="Copeland A."/>
            <person name="Barry K.W."/>
            <person name="Cichocki N."/>
            <person name="Veneault-Fourrey C."/>
            <person name="LaButti K."/>
            <person name="Lindquist E.A."/>
            <person name="Lipzen A."/>
            <person name="Lundell T."/>
            <person name="Morin E."/>
            <person name="Murat C."/>
            <person name="Riley R."/>
            <person name="Ohm R."/>
            <person name="Sun H."/>
            <person name="Tunlid A."/>
            <person name="Henrissat B."/>
            <person name="Grigoriev I.V."/>
            <person name="Hibbett D.S."/>
            <person name="Martin F."/>
        </authorList>
    </citation>
    <scope>NUCLEOTIDE SEQUENCE [LARGE SCALE GENOMIC DNA]</scope>
    <source>
        <strain evidence="5 6">SS14</strain>
    </source>
</reference>
<accession>A0A0C9UD88</accession>
<dbReference type="Proteomes" id="UP000054279">
    <property type="component" value="Unassembled WGS sequence"/>
</dbReference>
<evidence type="ECO:0000256" key="3">
    <source>
        <dbReference type="SAM" id="MobiDB-lite"/>
    </source>
</evidence>
<evidence type="ECO:0000313" key="6">
    <source>
        <dbReference type="Proteomes" id="UP000054279"/>
    </source>
</evidence>
<proteinExistence type="predicted"/>
<dbReference type="GO" id="GO:0006098">
    <property type="term" value="P:pentose-phosphate shunt"/>
    <property type="evidence" value="ECO:0007669"/>
    <property type="project" value="TreeGrafter"/>
</dbReference>
<protein>
    <recommendedName>
        <fullName evidence="4">Transketolase-like C-terminal domain-containing protein</fullName>
    </recommendedName>
</protein>
<keyword evidence="1" id="KW-0479">Metal-binding</keyword>